<dbReference type="InterPro" id="IPR007527">
    <property type="entry name" value="Znf_SWIM"/>
</dbReference>
<reference evidence="3 4" key="1">
    <citation type="submission" date="2020-04" db="EMBL/GenBank/DDBJ databases">
        <authorList>
            <person name="Klaysubun C."/>
            <person name="Duangmal K."/>
            <person name="Lipun K."/>
        </authorList>
    </citation>
    <scope>NUCLEOTIDE SEQUENCE [LARGE SCALE GENOMIC DNA]</scope>
    <source>
        <strain evidence="3 4">JCM 11839</strain>
    </source>
</reference>
<feature type="domain" description="SWIM-type" evidence="2">
    <location>
        <begin position="428"/>
        <end position="466"/>
    </location>
</feature>
<evidence type="ECO:0000313" key="3">
    <source>
        <dbReference type="EMBL" id="NMH76387.1"/>
    </source>
</evidence>
<keyword evidence="1" id="KW-0862">Zinc</keyword>
<dbReference type="Proteomes" id="UP001296706">
    <property type="component" value="Unassembled WGS sequence"/>
</dbReference>
<dbReference type="PROSITE" id="PS50966">
    <property type="entry name" value="ZF_SWIM"/>
    <property type="match status" value="1"/>
</dbReference>
<organism evidence="3 4">
    <name type="scientific">Pseudonocardia xinjiangensis</name>
    <dbReference type="NCBI Taxonomy" id="75289"/>
    <lineage>
        <taxon>Bacteria</taxon>
        <taxon>Bacillati</taxon>
        <taxon>Actinomycetota</taxon>
        <taxon>Actinomycetes</taxon>
        <taxon>Pseudonocardiales</taxon>
        <taxon>Pseudonocardiaceae</taxon>
        <taxon>Pseudonocardia</taxon>
    </lineage>
</organism>
<dbReference type="Pfam" id="PF04434">
    <property type="entry name" value="SWIM"/>
    <property type="match status" value="1"/>
</dbReference>
<gene>
    <name evidence="3" type="ORF">HF577_04595</name>
</gene>
<keyword evidence="1" id="KW-0863">Zinc-finger</keyword>
<accession>A0ABX1R8N9</accession>
<protein>
    <submittedName>
        <fullName evidence="3">SWIM zinc finger family protein</fullName>
    </submittedName>
</protein>
<comment type="caution">
    <text evidence="3">The sequence shown here is derived from an EMBL/GenBank/DDBJ whole genome shotgun (WGS) entry which is preliminary data.</text>
</comment>
<evidence type="ECO:0000259" key="2">
    <source>
        <dbReference type="PROSITE" id="PS50966"/>
    </source>
</evidence>
<keyword evidence="1" id="KW-0479">Metal-binding</keyword>
<name>A0ABX1R8N9_9PSEU</name>
<dbReference type="EMBL" id="JAAXKY010000008">
    <property type="protein sequence ID" value="NMH76387.1"/>
    <property type="molecule type" value="Genomic_DNA"/>
</dbReference>
<sequence length="493" mass="51445">MHTSGYRAASALVNRKLVLQTAGGRTARGPSAHPRFFTGFATAPAAAAAGLVALADLARTDFRRTGRTADGRGKGGMGSAYRDPVVTGDGERLRFESLSGCCGVYTRLDVLAPGLDGEWFDEGTTNVDINPALYTALTRVGAGDPLRLSVGPDDLTVATLDGALVEKRVPLPERWLRGLAEVPAVAAEFEPRAQLGAAEARAFFQRLQAGPAVRWVLPAGRSLRASTAAVPGAVCLPAAHRLAPLRPLLRFARSLRLYGPQVAAGGPAACSGWELDLGSMRFWLMLSPANDRGFSGEGRLLDDLVLAPPGTGETPDAGGARGADRALIDAGLIAGLSAGASVLDIEAVAARGGISPDRVRSALAVLAGSGRVGYDCAEAAYFHRELPYAPERLAALHPRLAGARTLAGADAVRRVGEDVEVLSGERRYLVHRTSDGRLGCTCRWWADHQGGRGPCKHALAVSISEPSFAVSPLPALPCSSPAVPAPAILEETR</sequence>
<evidence type="ECO:0000313" key="4">
    <source>
        <dbReference type="Proteomes" id="UP001296706"/>
    </source>
</evidence>
<keyword evidence="4" id="KW-1185">Reference proteome</keyword>
<proteinExistence type="predicted"/>
<evidence type="ECO:0000256" key="1">
    <source>
        <dbReference type="PROSITE-ProRule" id="PRU00325"/>
    </source>
</evidence>